<dbReference type="Gene3D" id="3.30.420.10">
    <property type="entry name" value="Ribonuclease H-like superfamily/Ribonuclease H"/>
    <property type="match status" value="1"/>
</dbReference>
<dbReference type="SUPFAM" id="SSF53098">
    <property type="entry name" value="Ribonuclease H-like"/>
    <property type="match status" value="1"/>
</dbReference>
<dbReference type="AlphaFoldDB" id="X0UQS2"/>
<evidence type="ECO:0000313" key="1">
    <source>
        <dbReference type="EMBL" id="GAG02643.1"/>
    </source>
</evidence>
<organism evidence="1">
    <name type="scientific">marine sediment metagenome</name>
    <dbReference type="NCBI Taxonomy" id="412755"/>
    <lineage>
        <taxon>unclassified sequences</taxon>
        <taxon>metagenomes</taxon>
        <taxon>ecological metagenomes</taxon>
    </lineage>
</organism>
<feature type="non-terminal residue" evidence="1">
    <location>
        <position position="1"/>
    </location>
</feature>
<dbReference type="InterPro" id="IPR012337">
    <property type="entry name" value="RNaseH-like_sf"/>
</dbReference>
<gene>
    <name evidence="1" type="ORF">S01H1_45775</name>
</gene>
<name>X0UQS2_9ZZZZ</name>
<dbReference type="EMBL" id="BARS01029273">
    <property type="protein sequence ID" value="GAG02643.1"/>
    <property type="molecule type" value="Genomic_DNA"/>
</dbReference>
<proteinExistence type="predicted"/>
<sequence length="263" mass="29529">TIAIVEEGKIVDLYTSSINPSSINKTYAYPEKDLRYIDKDREVVMRELSSAPSVKEVSRKMESFLASHAPKGGRIPIAAYNAKFDIQRVLRIPQLSNVLRRIGDVWDPMDLMKALRSPGQGVSLLEQMVHGRWAKRGRDAPHVTKKFVDLIRGDRNLMKILKDKDPETYDLIAKAVTKGDYRKLTMHAASLDVLAANKVLVDVIGDLNRHSNEVQIRLNETLMQIRYALSGYGGSNPISFAHSMVNATDKTYYSLSLNSLLQG</sequence>
<comment type="caution">
    <text evidence="1">The sequence shown here is derived from an EMBL/GenBank/DDBJ whole genome shotgun (WGS) entry which is preliminary data.</text>
</comment>
<reference evidence="1" key="1">
    <citation type="journal article" date="2014" name="Front. Microbiol.">
        <title>High frequency of phylogenetically diverse reductive dehalogenase-homologous genes in deep subseafloor sedimentary metagenomes.</title>
        <authorList>
            <person name="Kawai M."/>
            <person name="Futagami T."/>
            <person name="Toyoda A."/>
            <person name="Takaki Y."/>
            <person name="Nishi S."/>
            <person name="Hori S."/>
            <person name="Arai W."/>
            <person name="Tsubouchi T."/>
            <person name="Morono Y."/>
            <person name="Uchiyama I."/>
            <person name="Ito T."/>
            <person name="Fujiyama A."/>
            <person name="Inagaki F."/>
            <person name="Takami H."/>
        </authorList>
    </citation>
    <scope>NUCLEOTIDE SEQUENCE</scope>
    <source>
        <strain evidence="1">Expedition CK06-06</strain>
    </source>
</reference>
<feature type="non-terminal residue" evidence="1">
    <location>
        <position position="263"/>
    </location>
</feature>
<protein>
    <submittedName>
        <fullName evidence="1">Uncharacterized protein</fullName>
    </submittedName>
</protein>
<dbReference type="InterPro" id="IPR036397">
    <property type="entry name" value="RNaseH_sf"/>
</dbReference>
<dbReference type="GO" id="GO:0003676">
    <property type="term" value="F:nucleic acid binding"/>
    <property type="evidence" value="ECO:0007669"/>
    <property type="project" value="InterPro"/>
</dbReference>
<accession>X0UQS2</accession>